<reference evidence="1" key="1">
    <citation type="submission" date="2018-01" db="EMBL/GenBank/DDBJ databases">
        <title>An insight into the sialome of Amazonian anophelines.</title>
        <authorList>
            <person name="Ribeiro J.M."/>
            <person name="Scarpassa V."/>
            <person name="Calvo E."/>
        </authorList>
    </citation>
    <scope>NUCLEOTIDE SEQUENCE</scope>
    <source>
        <tissue evidence="1">Salivary glands</tissue>
    </source>
</reference>
<organism evidence="1">
    <name type="scientific">Anopheles braziliensis</name>
    <dbReference type="NCBI Taxonomy" id="58242"/>
    <lineage>
        <taxon>Eukaryota</taxon>
        <taxon>Metazoa</taxon>
        <taxon>Ecdysozoa</taxon>
        <taxon>Arthropoda</taxon>
        <taxon>Hexapoda</taxon>
        <taxon>Insecta</taxon>
        <taxon>Pterygota</taxon>
        <taxon>Neoptera</taxon>
        <taxon>Endopterygota</taxon>
        <taxon>Diptera</taxon>
        <taxon>Nematocera</taxon>
        <taxon>Culicoidea</taxon>
        <taxon>Culicidae</taxon>
        <taxon>Anophelinae</taxon>
        <taxon>Anopheles</taxon>
    </lineage>
</organism>
<dbReference type="EMBL" id="GGFM01009942">
    <property type="protein sequence ID" value="MBW30693.1"/>
    <property type="molecule type" value="Transcribed_RNA"/>
</dbReference>
<name>A0A2M3ZQC3_9DIPT</name>
<protein>
    <submittedName>
        <fullName evidence="1">Putative secreted peptide</fullName>
    </submittedName>
</protein>
<dbReference type="AlphaFoldDB" id="A0A2M3ZQC3"/>
<accession>A0A2M3ZQC3</accession>
<proteinExistence type="predicted"/>
<sequence length="82" mass="9711">MVLIFLFLSVLFHILLPRSTLLIRLFKLHFTTHLYTPSAHWHYCSCTKRDKSRNVVGRWRGFPPTIITYIDISGLVVRFHLV</sequence>
<evidence type="ECO:0000313" key="1">
    <source>
        <dbReference type="EMBL" id="MBW30693.1"/>
    </source>
</evidence>